<feature type="domain" description="J" evidence="2">
    <location>
        <begin position="7"/>
        <end position="80"/>
    </location>
</feature>
<evidence type="ECO:0000313" key="4">
    <source>
        <dbReference type="Proteomes" id="UP000436522"/>
    </source>
</evidence>
<organism evidence="3 4">
    <name type="scientific">Roseobacter cerasinus</name>
    <dbReference type="NCBI Taxonomy" id="2602289"/>
    <lineage>
        <taxon>Bacteria</taxon>
        <taxon>Pseudomonadati</taxon>
        <taxon>Pseudomonadota</taxon>
        <taxon>Alphaproteobacteria</taxon>
        <taxon>Rhodobacterales</taxon>
        <taxon>Roseobacteraceae</taxon>
        <taxon>Roseobacter</taxon>
    </lineage>
</organism>
<accession>A0A640VQH5</accession>
<dbReference type="Gene3D" id="1.10.287.110">
    <property type="entry name" value="DnaJ domain"/>
    <property type="match status" value="1"/>
</dbReference>
<keyword evidence="4" id="KW-1185">Reference proteome</keyword>
<sequence>MAATPEHAARVLGLDDHATLEDVRRVRRALARKYHPDHAADRASASRHMARINAAVDTLVAHLKEQAAKPKQAAQDDKFAAKRKAASETFRAAAEKAAQQAREQTQQRARASSQRRESTRQTAHRHTATARTLSSDERALAQAAASSYRSVLDRIGKMAVRPSVDTRVMCFSRTA</sequence>
<dbReference type="AlphaFoldDB" id="A0A640VQH5"/>
<dbReference type="InterPro" id="IPR036869">
    <property type="entry name" value="J_dom_sf"/>
</dbReference>
<feature type="region of interest" description="Disordered" evidence="1">
    <location>
        <begin position="67"/>
        <end position="137"/>
    </location>
</feature>
<evidence type="ECO:0000256" key="1">
    <source>
        <dbReference type="SAM" id="MobiDB-lite"/>
    </source>
</evidence>
<feature type="compositionally biased region" description="Low complexity" evidence="1">
    <location>
        <begin position="87"/>
        <end position="112"/>
    </location>
</feature>
<proteinExistence type="predicted"/>
<dbReference type="SUPFAM" id="SSF46565">
    <property type="entry name" value="Chaperone J-domain"/>
    <property type="match status" value="1"/>
</dbReference>
<comment type="caution">
    <text evidence="3">The sequence shown here is derived from an EMBL/GenBank/DDBJ whole genome shotgun (WGS) entry which is preliminary data.</text>
</comment>
<dbReference type="PROSITE" id="PS50076">
    <property type="entry name" value="DNAJ_2"/>
    <property type="match status" value="1"/>
</dbReference>
<reference evidence="3 4" key="1">
    <citation type="submission" date="2019-12" db="EMBL/GenBank/DDBJ databases">
        <title>Roseobacter cerasinus sp. nov., isolated from seawater around aquaculture.</title>
        <authorList>
            <person name="Muramatsu S."/>
            <person name="Takabe Y."/>
            <person name="Mori K."/>
            <person name="Takaichi S."/>
            <person name="Hanada S."/>
        </authorList>
    </citation>
    <scope>NUCLEOTIDE SEQUENCE [LARGE SCALE GENOMIC DNA]</scope>
    <source>
        <strain evidence="3 4">AI77</strain>
    </source>
</reference>
<evidence type="ECO:0000259" key="2">
    <source>
        <dbReference type="PROSITE" id="PS50076"/>
    </source>
</evidence>
<dbReference type="EMBL" id="BLIV01000003">
    <property type="protein sequence ID" value="GFE49864.1"/>
    <property type="molecule type" value="Genomic_DNA"/>
</dbReference>
<dbReference type="RefSeq" id="WP_159975910.1">
    <property type="nucleotide sequence ID" value="NZ_BLIV01000003.1"/>
</dbReference>
<name>A0A640VQH5_9RHOB</name>
<feature type="compositionally biased region" description="Basic and acidic residues" evidence="1">
    <location>
        <begin position="67"/>
        <end position="80"/>
    </location>
</feature>
<gene>
    <name evidence="3" type="ORF">So717_16170</name>
</gene>
<dbReference type="SMART" id="SM00271">
    <property type="entry name" value="DnaJ"/>
    <property type="match status" value="1"/>
</dbReference>
<dbReference type="Pfam" id="PF00226">
    <property type="entry name" value="DnaJ"/>
    <property type="match status" value="1"/>
</dbReference>
<dbReference type="OrthoDB" id="7932606at2"/>
<dbReference type="Proteomes" id="UP000436522">
    <property type="component" value="Unassembled WGS sequence"/>
</dbReference>
<evidence type="ECO:0000313" key="3">
    <source>
        <dbReference type="EMBL" id="GFE49864.1"/>
    </source>
</evidence>
<dbReference type="InterPro" id="IPR001623">
    <property type="entry name" value="DnaJ_domain"/>
</dbReference>
<protein>
    <recommendedName>
        <fullName evidence="2">J domain-containing protein</fullName>
    </recommendedName>
</protein>